<feature type="domain" description="DUF2059" evidence="2">
    <location>
        <begin position="96"/>
        <end position="151"/>
    </location>
</feature>
<dbReference type="AlphaFoldDB" id="A0A6S6QJC5"/>
<sequence>MRFVPVRRFGSAVLILCALSMPAFAQAPAKQPTPEHVALARAVLDFTGARSSFDGVLLKLLSDARNTILRTRPTLQPDLETALLSIGDKMKNSDEALVNEIALVYAQKFTEAELKDIAAFYQSPAGKKLVSEMPGVLKESYELMQEYSRRMSVDIMSQLRVEMKKKGHDL</sequence>
<evidence type="ECO:0000259" key="2">
    <source>
        <dbReference type="Pfam" id="PF09832"/>
    </source>
</evidence>
<accession>A0A6S6QJC5</accession>
<keyword evidence="1" id="KW-0732">Signal</keyword>
<reference evidence="3 4" key="1">
    <citation type="submission" date="2020-08" db="EMBL/GenBank/DDBJ databases">
        <title>Genome sequence of Rhizobiales bacterium strain IZ6.</title>
        <authorList>
            <person name="Nakai R."/>
            <person name="Naganuma T."/>
        </authorList>
    </citation>
    <scope>NUCLEOTIDE SEQUENCE [LARGE SCALE GENOMIC DNA]</scope>
    <source>
        <strain evidence="3 4">IZ6</strain>
    </source>
</reference>
<feature type="chain" id="PRO_5027791963" description="DUF2059 domain-containing protein" evidence="1">
    <location>
        <begin position="26"/>
        <end position="170"/>
    </location>
</feature>
<dbReference type="KEGG" id="tso:IZ6_11190"/>
<gene>
    <name evidence="3" type="ORF">IZ6_11190</name>
</gene>
<protein>
    <recommendedName>
        <fullName evidence="2">DUF2059 domain-containing protein</fullName>
    </recommendedName>
</protein>
<dbReference type="EMBL" id="AP023361">
    <property type="protein sequence ID" value="BCJ90384.1"/>
    <property type="molecule type" value="Genomic_DNA"/>
</dbReference>
<organism evidence="3 4">
    <name type="scientific">Terrihabitans soli</name>
    <dbReference type="NCBI Taxonomy" id="708113"/>
    <lineage>
        <taxon>Bacteria</taxon>
        <taxon>Pseudomonadati</taxon>
        <taxon>Pseudomonadota</taxon>
        <taxon>Alphaproteobacteria</taxon>
        <taxon>Hyphomicrobiales</taxon>
        <taxon>Terrihabitans</taxon>
    </lineage>
</organism>
<keyword evidence="4" id="KW-1185">Reference proteome</keyword>
<evidence type="ECO:0000313" key="4">
    <source>
        <dbReference type="Proteomes" id="UP000515317"/>
    </source>
</evidence>
<dbReference type="Pfam" id="PF09832">
    <property type="entry name" value="DUF2059"/>
    <property type="match status" value="1"/>
</dbReference>
<name>A0A6S6QJC5_9HYPH</name>
<evidence type="ECO:0000256" key="1">
    <source>
        <dbReference type="SAM" id="SignalP"/>
    </source>
</evidence>
<dbReference type="InterPro" id="IPR018637">
    <property type="entry name" value="DUF2059"/>
</dbReference>
<dbReference type="Proteomes" id="UP000515317">
    <property type="component" value="Chromosome"/>
</dbReference>
<dbReference type="RefSeq" id="WP_222877016.1">
    <property type="nucleotide sequence ID" value="NZ_AP023361.1"/>
</dbReference>
<evidence type="ECO:0000313" key="3">
    <source>
        <dbReference type="EMBL" id="BCJ90384.1"/>
    </source>
</evidence>
<proteinExistence type="predicted"/>
<feature type="signal peptide" evidence="1">
    <location>
        <begin position="1"/>
        <end position="25"/>
    </location>
</feature>